<dbReference type="SUPFAM" id="SSF56281">
    <property type="entry name" value="Metallo-hydrolase/oxidoreductase"/>
    <property type="match status" value="1"/>
</dbReference>
<name>A0ABQ5U148_9PROT</name>
<reference evidence="3" key="2">
    <citation type="submission" date="2023-01" db="EMBL/GenBank/DDBJ databases">
        <title>Draft genome sequence of Sneathiella chinensis strain NBRC 103408.</title>
        <authorList>
            <person name="Sun Q."/>
            <person name="Mori K."/>
        </authorList>
    </citation>
    <scope>NUCLEOTIDE SEQUENCE</scope>
    <source>
        <strain evidence="3">NBRC 103408</strain>
    </source>
</reference>
<sequence length="341" mass="39493">MNSFDKIQKNPATEDRGTPHHAGKRFRNLPNGTLRKPRRRTYMSFILRMMRYGREKVTIPDGHVIPQADAARQMQSLLSTDTDFMTWLGQACFLIRIDGKIILTDPYLSSHASPTRMAGPKRFVEPGLHLNDLPEIDYMVLSHNHYDHLDTRTVRQLRDRHSDMTIVVPLRLGRFFHRRGFSNVIEMDWWDSHDTGPFRIHALPSQHWSKRTPFDRNRSLWASFSFEGQRNKIFFSGDTGYAPLFKDIGRDYGPFDYSLVGIGAYEPREIMKAHHTNPEEAVLIGNDVQSRNIVAMHWGTVRLTDEPLFEPPGRFLQASREAGYDDHQSWVMSIGESRALD</sequence>
<dbReference type="PIRSF" id="PIRSF038896">
    <property type="entry name" value="NAPE-PLD"/>
    <property type="match status" value="1"/>
</dbReference>
<feature type="compositionally biased region" description="Basic and acidic residues" evidence="1">
    <location>
        <begin position="1"/>
        <end position="18"/>
    </location>
</feature>
<feature type="region of interest" description="Disordered" evidence="1">
    <location>
        <begin position="1"/>
        <end position="35"/>
    </location>
</feature>
<evidence type="ECO:0000313" key="3">
    <source>
        <dbReference type="EMBL" id="GLQ04915.1"/>
    </source>
</evidence>
<accession>A0ABQ5U148</accession>
<gene>
    <name evidence="3" type="ORF">GCM10007924_01360</name>
</gene>
<evidence type="ECO:0000256" key="1">
    <source>
        <dbReference type="SAM" id="MobiDB-lite"/>
    </source>
</evidence>
<keyword evidence="4" id="KW-1185">Reference proteome</keyword>
<dbReference type="InterPro" id="IPR024884">
    <property type="entry name" value="NAPE-PLD"/>
</dbReference>
<dbReference type="Pfam" id="PF12706">
    <property type="entry name" value="Lactamase_B_2"/>
    <property type="match status" value="1"/>
</dbReference>
<dbReference type="InterPro" id="IPR036866">
    <property type="entry name" value="RibonucZ/Hydroxyglut_hydro"/>
</dbReference>
<dbReference type="Gene3D" id="3.60.15.10">
    <property type="entry name" value="Ribonuclease Z/Hydroxyacylglutathione hydrolase-like"/>
    <property type="match status" value="1"/>
</dbReference>
<feature type="domain" description="Metallo-beta-lactamase" evidence="2">
    <location>
        <begin position="102"/>
        <end position="298"/>
    </location>
</feature>
<evidence type="ECO:0000313" key="4">
    <source>
        <dbReference type="Proteomes" id="UP001161409"/>
    </source>
</evidence>
<dbReference type="InterPro" id="IPR001279">
    <property type="entry name" value="Metallo-B-lactamas"/>
</dbReference>
<organism evidence="3 4">
    <name type="scientific">Sneathiella chinensis</name>
    <dbReference type="NCBI Taxonomy" id="349750"/>
    <lineage>
        <taxon>Bacteria</taxon>
        <taxon>Pseudomonadati</taxon>
        <taxon>Pseudomonadota</taxon>
        <taxon>Alphaproteobacteria</taxon>
        <taxon>Sneathiellales</taxon>
        <taxon>Sneathiellaceae</taxon>
        <taxon>Sneathiella</taxon>
    </lineage>
</organism>
<dbReference type="PANTHER" id="PTHR15032">
    <property type="entry name" value="N-ACYL-PHOSPHATIDYLETHANOLAMINE-HYDROLYZING PHOSPHOLIPASE D"/>
    <property type="match status" value="1"/>
</dbReference>
<dbReference type="EMBL" id="BSNF01000001">
    <property type="protein sequence ID" value="GLQ04915.1"/>
    <property type="molecule type" value="Genomic_DNA"/>
</dbReference>
<dbReference type="Proteomes" id="UP001161409">
    <property type="component" value="Unassembled WGS sequence"/>
</dbReference>
<proteinExistence type="predicted"/>
<evidence type="ECO:0000259" key="2">
    <source>
        <dbReference type="Pfam" id="PF12706"/>
    </source>
</evidence>
<comment type="caution">
    <text evidence="3">The sequence shown here is derived from an EMBL/GenBank/DDBJ whole genome shotgun (WGS) entry which is preliminary data.</text>
</comment>
<reference evidence="3" key="1">
    <citation type="journal article" date="2014" name="Int. J. Syst. Evol. Microbiol.">
        <title>Complete genome of a new Firmicutes species belonging to the dominant human colonic microbiota ('Ruminococcus bicirculans') reveals two chromosomes and a selective capacity to utilize plant glucans.</title>
        <authorList>
            <consortium name="NISC Comparative Sequencing Program"/>
            <person name="Wegmann U."/>
            <person name="Louis P."/>
            <person name="Goesmann A."/>
            <person name="Henrissat B."/>
            <person name="Duncan S.H."/>
            <person name="Flint H.J."/>
        </authorList>
    </citation>
    <scope>NUCLEOTIDE SEQUENCE</scope>
    <source>
        <strain evidence="3">NBRC 103408</strain>
    </source>
</reference>
<protein>
    <recommendedName>
        <fullName evidence="2">Metallo-beta-lactamase domain-containing protein</fullName>
    </recommendedName>
</protein>
<dbReference type="PANTHER" id="PTHR15032:SF36">
    <property type="entry name" value="METALLO-BETA-LACTAMASE DOMAIN-CONTAINING PROTEIN"/>
    <property type="match status" value="1"/>
</dbReference>